<dbReference type="Proteomes" id="UP001595916">
    <property type="component" value="Unassembled WGS sequence"/>
</dbReference>
<dbReference type="InterPro" id="IPR057264">
    <property type="entry name" value="Ribosomal_uL24_C"/>
</dbReference>
<comment type="caution">
    <text evidence="8">The sequence shown here is derived from an EMBL/GenBank/DDBJ whole genome shotgun (WGS) entry which is preliminary data.</text>
</comment>
<dbReference type="EMBL" id="JBHSHL010000014">
    <property type="protein sequence ID" value="MFC4804197.1"/>
    <property type="molecule type" value="Genomic_DNA"/>
</dbReference>
<dbReference type="InterPro" id="IPR041988">
    <property type="entry name" value="Ribosomal_uL24_KOW"/>
</dbReference>
<keyword evidence="5" id="KW-0694">RNA-binding</keyword>
<gene>
    <name evidence="5 8" type="primary">rplX</name>
    <name evidence="8" type="ORF">ACFO4R_03800</name>
</gene>
<dbReference type="PANTHER" id="PTHR12903">
    <property type="entry name" value="MITOCHONDRIAL RIBOSOMAL PROTEIN L24"/>
    <property type="match status" value="1"/>
</dbReference>
<organism evidence="8 9">
    <name type="scientific">Filifactor villosus</name>
    <dbReference type="NCBI Taxonomy" id="29374"/>
    <lineage>
        <taxon>Bacteria</taxon>
        <taxon>Bacillati</taxon>
        <taxon>Bacillota</taxon>
        <taxon>Clostridia</taxon>
        <taxon>Peptostreptococcales</taxon>
        <taxon>Filifactoraceae</taxon>
        <taxon>Filifactor</taxon>
    </lineage>
</organism>
<dbReference type="RefSeq" id="WP_379787692.1">
    <property type="nucleotide sequence ID" value="NZ_JBHSHL010000014.1"/>
</dbReference>
<dbReference type="GO" id="GO:0005840">
    <property type="term" value="C:ribosome"/>
    <property type="evidence" value="ECO:0007669"/>
    <property type="project" value="UniProtKB-KW"/>
</dbReference>
<dbReference type="HAMAP" id="MF_01326_B">
    <property type="entry name" value="Ribosomal_uL24_B"/>
    <property type="match status" value="1"/>
</dbReference>
<dbReference type="InterPro" id="IPR008991">
    <property type="entry name" value="Translation_prot_SH3-like_sf"/>
</dbReference>
<accession>A0ABV9QJL0</accession>
<dbReference type="NCBIfam" id="TIGR01079">
    <property type="entry name" value="rplX_bact"/>
    <property type="match status" value="1"/>
</dbReference>
<evidence type="ECO:0000256" key="3">
    <source>
        <dbReference type="ARBA" id="ARBA00023274"/>
    </source>
</evidence>
<keyword evidence="5" id="KW-0699">rRNA-binding</keyword>
<comment type="subunit">
    <text evidence="5">Part of the 50S ribosomal subunit.</text>
</comment>
<reference evidence="9" key="1">
    <citation type="journal article" date="2019" name="Int. J. Syst. Evol. Microbiol.">
        <title>The Global Catalogue of Microorganisms (GCM) 10K type strain sequencing project: providing services to taxonomists for standard genome sequencing and annotation.</title>
        <authorList>
            <consortium name="The Broad Institute Genomics Platform"/>
            <consortium name="The Broad Institute Genome Sequencing Center for Infectious Disease"/>
            <person name="Wu L."/>
            <person name="Ma J."/>
        </authorList>
    </citation>
    <scope>NUCLEOTIDE SEQUENCE [LARGE SCALE GENOMIC DNA]</scope>
    <source>
        <strain evidence="9">CCUG 46385</strain>
    </source>
</reference>
<comment type="similarity">
    <text evidence="1 5 6">Belongs to the universal ribosomal protein uL24 family.</text>
</comment>
<dbReference type="InterPro" id="IPR014722">
    <property type="entry name" value="Rib_uL2_dom2"/>
</dbReference>
<keyword evidence="2 5" id="KW-0689">Ribosomal protein</keyword>
<dbReference type="InterPro" id="IPR003256">
    <property type="entry name" value="Ribosomal_uL24"/>
</dbReference>
<evidence type="ECO:0000256" key="5">
    <source>
        <dbReference type="HAMAP-Rule" id="MF_01326"/>
    </source>
</evidence>
<comment type="function">
    <text evidence="5">One of two assembly initiator proteins, it binds directly to the 5'-end of the 23S rRNA, where it nucleates assembly of the 50S subunit.</text>
</comment>
<evidence type="ECO:0000313" key="9">
    <source>
        <dbReference type="Proteomes" id="UP001595916"/>
    </source>
</evidence>
<comment type="function">
    <text evidence="5">One of the proteins that surrounds the polypeptide exit tunnel on the outside of the subunit.</text>
</comment>
<dbReference type="PROSITE" id="PS01108">
    <property type="entry name" value="RIBOSOMAL_L24"/>
    <property type="match status" value="1"/>
</dbReference>
<evidence type="ECO:0000256" key="2">
    <source>
        <dbReference type="ARBA" id="ARBA00022980"/>
    </source>
</evidence>
<dbReference type="SMART" id="SM00739">
    <property type="entry name" value="KOW"/>
    <property type="match status" value="1"/>
</dbReference>
<sequence>MKIKSGDTVVVISGKDKGKKGKVIEVKDGRVLVDGVNKVLRHTKPSQKNPQGGIIEQEAPIHHSNVMFYDAKSGKGVRVGYKILEDGTKVRISKKSGEEI</sequence>
<evidence type="ECO:0000256" key="6">
    <source>
        <dbReference type="RuleBase" id="RU003477"/>
    </source>
</evidence>
<evidence type="ECO:0000313" key="8">
    <source>
        <dbReference type="EMBL" id="MFC4804197.1"/>
    </source>
</evidence>
<proteinExistence type="inferred from homology"/>
<dbReference type="SUPFAM" id="SSF50104">
    <property type="entry name" value="Translation proteins SH3-like domain"/>
    <property type="match status" value="1"/>
</dbReference>
<dbReference type="CDD" id="cd06089">
    <property type="entry name" value="KOW_RPL26"/>
    <property type="match status" value="1"/>
</dbReference>
<name>A0ABV9QJL0_9FIRM</name>
<evidence type="ECO:0000256" key="1">
    <source>
        <dbReference type="ARBA" id="ARBA00010618"/>
    </source>
</evidence>
<dbReference type="Pfam" id="PF00467">
    <property type="entry name" value="KOW"/>
    <property type="match status" value="1"/>
</dbReference>
<evidence type="ECO:0000256" key="4">
    <source>
        <dbReference type="ARBA" id="ARBA00035206"/>
    </source>
</evidence>
<feature type="domain" description="KOW" evidence="7">
    <location>
        <begin position="2"/>
        <end position="29"/>
    </location>
</feature>
<evidence type="ECO:0000259" key="7">
    <source>
        <dbReference type="SMART" id="SM00739"/>
    </source>
</evidence>
<dbReference type="InterPro" id="IPR005824">
    <property type="entry name" value="KOW"/>
</dbReference>
<protein>
    <recommendedName>
        <fullName evidence="4 5">Large ribosomal subunit protein uL24</fullName>
    </recommendedName>
</protein>
<dbReference type="Pfam" id="PF17136">
    <property type="entry name" value="ribosomal_L24"/>
    <property type="match status" value="1"/>
</dbReference>
<keyword evidence="9" id="KW-1185">Reference proteome</keyword>
<dbReference type="Gene3D" id="2.30.30.30">
    <property type="match status" value="1"/>
</dbReference>
<dbReference type="InterPro" id="IPR005825">
    <property type="entry name" value="Ribosomal_uL24_CS"/>
</dbReference>
<keyword evidence="3 5" id="KW-0687">Ribonucleoprotein</keyword>